<dbReference type="RefSeq" id="WP_231396324.1">
    <property type="nucleotide sequence ID" value="NZ_JADOTX010000001.1"/>
</dbReference>
<dbReference type="Pfam" id="PF01243">
    <property type="entry name" value="PNPOx_N"/>
    <property type="match status" value="1"/>
</dbReference>
<reference evidence="3 4" key="1">
    <citation type="submission" date="2020-11" db="EMBL/GenBank/DDBJ databases">
        <title>Sequencing the genomes of 1000 actinobacteria strains.</title>
        <authorList>
            <person name="Klenk H.-P."/>
        </authorList>
    </citation>
    <scope>NUCLEOTIDE SEQUENCE [LARGE SCALE GENOMIC DNA]</scope>
    <source>
        <strain evidence="3 4">DSM 101692</strain>
    </source>
</reference>
<evidence type="ECO:0000259" key="2">
    <source>
        <dbReference type="Pfam" id="PF01243"/>
    </source>
</evidence>
<dbReference type="Gene3D" id="2.30.110.10">
    <property type="entry name" value="Electron Transport, Fmn-binding Protein, Chain A"/>
    <property type="match status" value="1"/>
</dbReference>
<comment type="caution">
    <text evidence="3">The sequence shown here is derived from an EMBL/GenBank/DDBJ whole genome shotgun (WGS) entry which is preliminary data.</text>
</comment>
<evidence type="ECO:0000313" key="4">
    <source>
        <dbReference type="Proteomes" id="UP000614915"/>
    </source>
</evidence>
<dbReference type="PANTHER" id="PTHR42815">
    <property type="entry name" value="FAD-BINDING, PUTATIVE (AFU_ORTHOLOGUE AFUA_6G07600)-RELATED"/>
    <property type="match status" value="1"/>
</dbReference>
<accession>A0ABS0JIQ3</accession>
<dbReference type="Proteomes" id="UP000614915">
    <property type="component" value="Unassembled WGS sequence"/>
</dbReference>
<gene>
    <name evidence="3" type="ORF">IW248_003236</name>
</gene>
<evidence type="ECO:0000256" key="1">
    <source>
        <dbReference type="SAM" id="Coils"/>
    </source>
</evidence>
<name>A0ABS0JIQ3_9ACTN</name>
<keyword evidence="1" id="KW-0175">Coiled coil</keyword>
<feature type="domain" description="Pyridoxamine 5'-phosphate oxidase N-terminal" evidence="2">
    <location>
        <begin position="82"/>
        <end position="181"/>
    </location>
</feature>
<dbReference type="PANTHER" id="PTHR42815:SF2">
    <property type="entry name" value="FAD-BINDING, PUTATIVE (AFU_ORTHOLOGUE AFUA_6G07600)-RELATED"/>
    <property type="match status" value="1"/>
</dbReference>
<feature type="coiled-coil region" evidence="1">
    <location>
        <begin position="226"/>
        <end position="253"/>
    </location>
</feature>
<protein>
    <submittedName>
        <fullName evidence="3">Pyridoxine 5'-phosphate oxidase superfamily flavin-nucleotide-binding protein</fullName>
    </submittedName>
</protein>
<dbReference type="EMBL" id="JADOTX010000001">
    <property type="protein sequence ID" value="MBG6066949.1"/>
    <property type="molecule type" value="Genomic_DNA"/>
</dbReference>
<dbReference type="InterPro" id="IPR012349">
    <property type="entry name" value="Split_barrel_FMN-bd"/>
</dbReference>
<proteinExistence type="predicted"/>
<sequence length="255" mass="28740">MRRIFLPVKVFTVVRQDQSACRRTDPPARPDPWKVLVMPHRYLQELTTASVVATQQRYGSRSAIERMTAGWDTDATFSDDEAAFITERDNFYLATVAENGWPYLQHRGGPPGFLHVLDPVDGHSVLGWADLRGNRQYLSVGNLATSPRVSLLLMDYAHQRRLKIIGTARVVDVRDPAFEDLLARLSVPGPSGRVERLITVDVQGYDWNCPQHITPRFSEAELSDALAPVRDELARLRAENQALREQANQQAGRTP</sequence>
<organism evidence="3 4">
    <name type="scientific">Micromonospora ureilytica</name>
    <dbReference type="NCBI Taxonomy" id="709868"/>
    <lineage>
        <taxon>Bacteria</taxon>
        <taxon>Bacillati</taxon>
        <taxon>Actinomycetota</taxon>
        <taxon>Actinomycetes</taxon>
        <taxon>Micromonosporales</taxon>
        <taxon>Micromonosporaceae</taxon>
        <taxon>Micromonospora</taxon>
    </lineage>
</organism>
<keyword evidence="4" id="KW-1185">Reference proteome</keyword>
<dbReference type="SUPFAM" id="SSF50475">
    <property type="entry name" value="FMN-binding split barrel"/>
    <property type="match status" value="1"/>
</dbReference>
<evidence type="ECO:0000313" key="3">
    <source>
        <dbReference type="EMBL" id="MBG6066949.1"/>
    </source>
</evidence>
<dbReference type="InterPro" id="IPR011576">
    <property type="entry name" value="Pyridox_Oxase_N"/>
</dbReference>